<evidence type="ECO:0000256" key="4">
    <source>
        <dbReference type="ARBA" id="ARBA00023136"/>
    </source>
</evidence>
<keyword evidence="5" id="KW-0256">Endoplasmic reticulum</keyword>
<keyword evidence="7" id="KW-1185">Reference proteome</keyword>
<dbReference type="OrthoDB" id="422086at2759"/>
<dbReference type="Pfam" id="PF04140">
    <property type="entry name" value="ICMT"/>
    <property type="match status" value="1"/>
</dbReference>
<reference evidence="6 7" key="1">
    <citation type="submission" date="2014-02" db="EMBL/GenBank/DDBJ databases">
        <title>Transposable element dynamics among asymbiotic and ectomycorrhizal Amanita fungi.</title>
        <authorList>
            <consortium name="DOE Joint Genome Institute"/>
            <person name="Hess J."/>
            <person name="Skrede I."/>
            <person name="Wolfe B."/>
            <person name="LaButti K."/>
            <person name="Ohm R.A."/>
            <person name="Grigoriev I.V."/>
            <person name="Pringle A."/>
        </authorList>
    </citation>
    <scope>NUCLEOTIDE SEQUENCE [LARGE SCALE GENOMIC DNA]</scope>
    <source>
        <strain evidence="6 7">SKay4041</strain>
    </source>
</reference>
<evidence type="ECO:0000256" key="5">
    <source>
        <dbReference type="RuleBase" id="RU362022"/>
    </source>
</evidence>
<dbReference type="GO" id="GO:0032259">
    <property type="term" value="P:methylation"/>
    <property type="evidence" value="ECO:0007669"/>
    <property type="project" value="UniProtKB-KW"/>
</dbReference>
<dbReference type="EMBL" id="KZ302578">
    <property type="protein sequence ID" value="PFH45074.1"/>
    <property type="molecule type" value="Genomic_DNA"/>
</dbReference>
<comment type="subcellular location">
    <subcellularLocation>
        <location evidence="5">Endoplasmic reticulum membrane</location>
        <topology evidence="5">Multi-pass membrane protein</topology>
    </subcellularLocation>
    <subcellularLocation>
        <location evidence="1">Membrane</location>
        <topology evidence="1">Multi-pass membrane protein</topology>
    </subcellularLocation>
</comment>
<dbReference type="InterPro" id="IPR052527">
    <property type="entry name" value="Metal_cation-efflux_comp"/>
</dbReference>
<sequence>MTIILPMIRRLILSATLAETAVVIARVYPSALISKKILSLLLWSGRDGRSIQLTKTRSLWCAVALIGSYLRLLCYRELGRHFTFELALLKNHRLVTTGPYSIVRHPSYTTGVLNNIAIIFIHGMRGSWVRESGLLNTIVGKVAGGGGMIGVSGRMLNEEEMLRKEFGSQWDEWAEKVPYKLIPGII</sequence>
<keyword evidence="5" id="KW-0949">S-adenosyl-L-methionine</keyword>
<gene>
    <name evidence="6" type="ORF">AMATHDRAFT_72002</name>
</gene>
<dbReference type="Gene3D" id="1.20.120.1630">
    <property type="match status" value="1"/>
</dbReference>
<keyword evidence="3" id="KW-1133">Transmembrane helix</keyword>
<evidence type="ECO:0000313" key="6">
    <source>
        <dbReference type="EMBL" id="PFH45074.1"/>
    </source>
</evidence>
<keyword evidence="4" id="KW-0472">Membrane</keyword>
<dbReference type="InterPro" id="IPR007269">
    <property type="entry name" value="ICMT_MeTrfase"/>
</dbReference>
<comment type="catalytic activity">
    <reaction evidence="5">
        <text>[protein]-C-terminal S-[(2E,6E)-farnesyl]-L-cysteine + S-adenosyl-L-methionine = [protein]-C-terminal S-[(2E,6E)-farnesyl]-L-cysteine methyl ester + S-adenosyl-L-homocysteine</text>
        <dbReference type="Rhea" id="RHEA:21672"/>
        <dbReference type="Rhea" id="RHEA-COMP:12125"/>
        <dbReference type="Rhea" id="RHEA-COMP:12126"/>
        <dbReference type="ChEBI" id="CHEBI:57856"/>
        <dbReference type="ChEBI" id="CHEBI:59789"/>
        <dbReference type="ChEBI" id="CHEBI:90510"/>
        <dbReference type="ChEBI" id="CHEBI:90511"/>
        <dbReference type="EC" id="2.1.1.100"/>
    </reaction>
</comment>
<dbReference type="PANTHER" id="PTHR43847:SF1">
    <property type="entry name" value="BLL3993 PROTEIN"/>
    <property type="match status" value="1"/>
</dbReference>
<dbReference type="STRING" id="703135.A0A2A9N810"/>
<keyword evidence="5" id="KW-0489">Methyltransferase</keyword>
<dbReference type="GO" id="GO:0005789">
    <property type="term" value="C:endoplasmic reticulum membrane"/>
    <property type="evidence" value="ECO:0007669"/>
    <property type="project" value="UniProtKB-SubCell"/>
</dbReference>
<proteinExistence type="inferred from homology"/>
<accession>A0A2A9N810</accession>
<comment type="similarity">
    <text evidence="5">Belongs to the class VI-like SAM-binding methyltransferase superfamily. Isoprenylcysteine carboxyl methyltransferase family.</text>
</comment>
<name>A0A2A9N810_9AGAR</name>
<dbReference type="EC" id="2.1.1.100" evidence="5"/>
<dbReference type="PANTHER" id="PTHR43847">
    <property type="entry name" value="BLL3993 PROTEIN"/>
    <property type="match status" value="1"/>
</dbReference>
<evidence type="ECO:0000256" key="3">
    <source>
        <dbReference type="ARBA" id="ARBA00022989"/>
    </source>
</evidence>
<dbReference type="GO" id="GO:0004671">
    <property type="term" value="F:protein C-terminal S-isoprenylcysteine carboxyl O-methyltransferase activity"/>
    <property type="evidence" value="ECO:0007669"/>
    <property type="project" value="UniProtKB-EC"/>
</dbReference>
<evidence type="ECO:0000313" key="7">
    <source>
        <dbReference type="Proteomes" id="UP000242287"/>
    </source>
</evidence>
<keyword evidence="5" id="KW-0808">Transferase</keyword>
<organism evidence="6 7">
    <name type="scientific">Amanita thiersii Skay4041</name>
    <dbReference type="NCBI Taxonomy" id="703135"/>
    <lineage>
        <taxon>Eukaryota</taxon>
        <taxon>Fungi</taxon>
        <taxon>Dikarya</taxon>
        <taxon>Basidiomycota</taxon>
        <taxon>Agaricomycotina</taxon>
        <taxon>Agaricomycetes</taxon>
        <taxon>Agaricomycetidae</taxon>
        <taxon>Agaricales</taxon>
        <taxon>Pluteineae</taxon>
        <taxon>Amanitaceae</taxon>
        <taxon>Amanita</taxon>
    </lineage>
</organism>
<protein>
    <recommendedName>
        <fullName evidence="5">Protein-S-isoprenylcysteine O-methyltransferase</fullName>
        <ecNumber evidence="5">2.1.1.100</ecNumber>
    </recommendedName>
</protein>
<keyword evidence="2" id="KW-0812">Transmembrane</keyword>
<evidence type="ECO:0000256" key="2">
    <source>
        <dbReference type="ARBA" id="ARBA00022692"/>
    </source>
</evidence>
<evidence type="ECO:0000256" key="1">
    <source>
        <dbReference type="ARBA" id="ARBA00004141"/>
    </source>
</evidence>
<dbReference type="Proteomes" id="UP000242287">
    <property type="component" value="Unassembled WGS sequence"/>
</dbReference>
<dbReference type="AlphaFoldDB" id="A0A2A9N810"/>